<gene>
    <name evidence="2" type="ORF">GALL_385040</name>
</gene>
<dbReference type="EMBL" id="MLJW01001164">
    <property type="protein sequence ID" value="OIQ79759.1"/>
    <property type="molecule type" value="Genomic_DNA"/>
</dbReference>
<accession>A0A1J5QII5</accession>
<comment type="caution">
    <text evidence="2">The sequence shown here is derived from an EMBL/GenBank/DDBJ whole genome shotgun (WGS) entry which is preliminary data.</text>
</comment>
<feature type="region of interest" description="Disordered" evidence="1">
    <location>
        <begin position="86"/>
        <end position="119"/>
    </location>
</feature>
<reference evidence="2" key="1">
    <citation type="submission" date="2016-10" db="EMBL/GenBank/DDBJ databases">
        <title>Sequence of Gallionella enrichment culture.</title>
        <authorList>
            <person name="Poehlein A."/>
            <person name="Muehling M."/>
            <person name="Daniel R."/>
        </authorList>
    </citation>
    <scope>NUCLEOTIDE SEQUENCE</scope>
</reference>
<sequence>MAATHRVVRTHLDRRRVVEGRGVARDVLGHVDDHRAGTPAARDVEGLLHRQCEIAHVLDQEVVLDDRSRDADGVALLEGVEPDRRHRHLAGDDDHGDRIHVGGRDAGHRVGRAGARGDERHADVAGGAGVAVGRVHGGLLVANEHVLDLFLLVKLVVDVQHRAAGVAPDVADAFGLQAAHDDLGAGDFGARGSMGGLRCGRRGRLEFSARSVHVLHLVEFL</sequence>
<evidence type="ECO:0000313" key="2">
    <source>
        <dbReference type="EMBL" id="OIQ79759.1"/>
    </source>
</evidence>
<evidence type="ECO:0000256" key="1">
    <source>
        <dbReference type="SAM" id="MobiDB-lite"/>
    </source>
</evidence>
<feature type="compositionally biased region" description="Basic and acidic residues" evidence="1">
    <location>
        <begin position="86"/>
        <end position="108"/>
    </location>
</feature>
<protein>
    <submittedName>
        <fullName evidence="2">Uncharacterized protein</fullName>
    </submittedName>
</protein>
<organism evidence="2">
    <name type="scientific">mine drainage metagenome</name>
    <dbReference type="NCBI Taxonomy" id="410659"/>
    <lineage>
        <taxon>unclassified sequences</taxon>
        <taxon>metagenomes</taxon>
        <taxon>ecological metagenomes</taxon>
    </lineage>
</organism>
<proteinExistence type="predicted"/>
<name>A0A1J5QII5_9ZZZZ</name>
<dbReference type="AlphaFoldDB" id="A0A1J5QII5"/>